<name>A0A086ANG1_FLAHY</name>
<evidence type="ECO:0000313" key="4">
    <source>
        <dbReference type="Proteomes" id="UP000028712"/>
    </source>
</evidence>
<dbReference type="InterPro" id="IPR018958">
    <property type="entry name" value="Knr4/Smi1-like_dom"/>
</dbReference>
<comment type="caution">
    <text evidence="2">The sequence shown here is derived from an EMBL/GenBank/DDBJ whole genome shotgun (WGS) entry which is preliminary data.</text>
</comment>
<dbReference type="RefSeq" id="WP_035619469.1">
    <property type="nucleotide sequence ID" value="NZ_JBEWQG010000011.1"/>
</dbReference>
<dbReference type="eggNOG" id="ENOG5030201">
    <property type="taxonomic scope" value="Bacteria"/>
</dbReference>
<dbReference type="OrthoDB" id="980721at2"/>
<reference evidence="2 4" key="1">
    <citation type="submission" date="2014-07" db="EMBL/GenBank/DDBJ databases">
        <title>Genome of Flavobacterium hydatis DSM 2063.</title>
        <authorList>
            <person name="Pipes S.E."/>
            <person name="Stropko S.J."/>
            <person name="Newman J.D."/>
        </authorList>
    </citation>
    <scope>NUCLEOTIDE SEQUENCE [LARGE SCALE GENOMIC DNA]</scope>
    <source>
        <strain evidence="2 4">DSM 2063</strain>
    </source>
</reference>
<sequence length="232" mass="27466">MMLLDIEAKYGFTYPIIYKELSLDGMLNVGEYGPDWYLTVYPKLKENPPLLLHSYDFELLNLNNVNEEIEEFLDPEDYRQIKEEFKFIPFGQSGAGDHYCFFLSEENNGEHPVVFVWHDANEVNYLAKNMQDFIFRMLLTDMSDQDVYNDVSDEEFKDNLEKVLKTHKKYLTNMQNDVLQTVFNREIIDYEILLPKAKETKRGLLSDVELKKILVEIIPFDKMDTSFEYSDN</sequence>
<gene>
    <name evidence="3" type="ORF">B0A62_07215</name>
    <name evidence="2" type="ORF">IW20_04800</name>
</gene>
<keyword evidence="5" id="KW-1185">Reference proteome</keyword>
<organism evidence="2 4">
    <name type="scientific">Flavobacterium hydatis</name>
    <name type="common">Cytophaga aquatilis</name>
    <dbReference type="NCBI Taxonomy" id="991"/>
    <lineage>
        <taxon>Bacteria</taxon>
        <taxon>Pseudomonadati</taxon>
        <taxon>Bacteroidota</taxon>
        <taxon>Flavobacteriia</taxon>
        <taxon>Flavobacteriales</taxon>
        <taxon>Flavobacteriaceae</taxon>
        <taxon>Flavobacterium</taxon>
    </lineage>
</organism>
<dbReference type="Gene3D" id="3.40.1580.10">
    <property type="entry name" value="SMI1/KNR4-like"/>
    <property type="match status" value="1"/>
</dbReference>
<dbReference type="EMBL" id="MUGY01000004">
    <property type="protein sequence ID" value="OXA97030.1"/>
    <property type="molecule type" value="Genomic_DNA"/>
</dbReference>
<proteinExistence type="predicted"/>
<evidence type="ECO:0000313" key="5">
    <source>
        <dbReference type="Proteomes" id="UP000198424"/>
    </source>
</evidence>
<dbReference type="EMBL" id="JPRM01000006">
    <property type="protein sequence ID" value="KFF18225.1"/>
    <property type="molecule type" value="Genomic_DNA"/>
</dbReference>
<dbReference type="Proteomes" id="UP000028712">
    <property type="component" value="Unassembled WGS sequence"/>
</dbReference>
<protein>
    <submittedName>
        <fullName evidence="3">SMI1/KNR4 family protein</fullName>
    </submittedName>
</protein>
<accession>A0A086ANG1</accession>
<dbReference type="InterPro" id="IPR037883">
    <property type="entry name" value="Knr4/Smi1-like_sf"/>
</dbReference>
<dbReference type="SUPFAM" id="SSF160631">
    <property type="entry name" value="SMI1/KNR4-like"/>
    <property type="match status" value="1"/>
</dbReference>
<evidence type="ECO:0000313" key="3">
    <source>
        <dbReference type="EMBL" id="OXA97030.1"/>
    </source>
</evidence>
<dbReference type="STRING" id="991.IW20_04800"/>
<evidence type="ECO:0000313" key="2">
    <source>
        <dbReference type="EMBL" id="KFF18225.1"/>
    </source>
</evidence>
<reference evidence="3 5" key="2">
    <citation type="submission" date="2016-11" db="EMBL/GenBank/DDBJ databases">
        <title>Whole genomes of Flavobacteriaceae.</title>
        <authorList>
            <person name="Stine C."/>
            <person name="Li C."/>
            <person name="Tadesse D."/>
        </authorList>
    </citation>
    <scope>NUCLEOTIDE SEQUENCE [LARGE SCALE GENOMIC DNA]</scope>
    <source>
        <strain evidence="3 5">ATCC 29551</strain>
    </source>
</reference>
<feature type="domain" description="Knr4/Smi1-like" evidence="1">
    <location>
        <begin position="3"/>
        <end position="134"/>
    </location>
</feature>
<dbReference type="Proteomes" id="UP000198424">
    <property type="component" value="Unassembled WGS sequence"/>
</dbReference>
<evidence type="ECO:0000259" key="1">
    <source>
        <dbReference type="Pfam" id="PF09346"/>
    </source>
</evidence>
<dbReference type="AlphaFoldDB" id="A0A086ANG1"/>
<dbReference type="Pfam" id="PF09346">
    <property type="entry name" value="SMI1_KNR4"/>
    <property type="match status" value="1"/>
</dbReference>